<dbReference type="PANTHER" id="PTHR30336:SF4">
    <property type="entry name" value="ENVELOPE BIOGENESIS FACTOR ELYC"/>
    <property type="match status" value="1"/>
</dbReference>
<dbReference type="RefSeq" id="WP_339968178.1">
    <property type="nucleotide sequence ID" value="NZ_JBBHJY010000008.1"/>
</dbReference>
<reference evidence="2 3" key="1">
    <citation type="submission" date="2024-03" db="EMBL/GenBank/DDBJ databases">
        <authorList>
            <person name="Jo J.-H."/>
        </authorList>
    </citation>
    <scope>NUCLEOTIDE SEQUENCE [LARGE SCALE GENOMIC DNA]</scope>
    <source>
        <strain evidence="2 3">AS3R-12</strain>
    </source>
</reference>
<feature type="domain" description="DUF218" evidence="1">
    <location>
        <begin position="12"/>
        <end position="118"/>
    </location>
</feature>
<dbReference type="CDD" id="cd06259">
    <property type="entry name" value="YdcF-like"/>
    <property type="match status" value="1"/>
</dbReference>
<dbReference type="Proteomes" id="UP001379235">
    <property type="component" value="Unassembled WGS sequence"/>
</dbReference>
<evidence type="ECO:0000313" key="3">
    <source>
        <dbReference type="Proteomes" id="UP001379235"/>
    </source>
</evidence>
<evidence type="ECO:0000313" key="2">
    <source>
        <dbReference type="EMBL" id="MEJ6011199.1"/>
    </source>
</evidence>
<evidence type="ECO:0000259" key="1">
    <source>
        <dbReference type="Pfam" id="PF02698"/>
    </source>
</evidence>
<gene>
    <name evidence="2" type="ORF">WG900_14860</name>
</gene>
<dbReference type="Pfam" id="PF02698">
    <property type="entry name" value="DUF218"/>
    <property type="match status" value="1"/>
</dbReference>
<name>A0ABU8SCI6_9SPHN</name>
<proteinExistence type="predicted"/>
<dbReference type="EMBL" id="JBBHJY010000008">
    <property type="protein sequence ID" value="MEJ6011199.1"/>
    <property type="molecule type" value="Genomic_DNA"/>
</dbReference>
<accession>A0ABU8SCI6</accession>
<comment type="caution">
    <text evidence="2">The sequence shown here is derived from an EMBL/GenBank/DDBJ whole genome shotgun (WGS) entry which is preliminary data.</text>
</comment>
<dbReference type="Gene3D" id="3.40.50.620">
    <property type="entry name" value="HUPs"/>
    <property type="match status" value="1"/>
</dbReference>
<dbReference type="InterPro" id="IPR014729">
    <property type="entry name" value="Rossmann-like_a/b/a_fold"/>
</dbReference>
<dbReference type="InterPro" id="IPR051599">
    <property type="entry name" value="Cell_Envelope_Assoc"/>
</dbReference>
<sequence length="154" mass="16642">MPPGPAGNARTDAIVVLTGGEGRIPRALDMLGKGTSKRLFVSGVDKSVKPREFAAEYKVGGGTMACCVVLDYKSVDTVSNASEAAFWIAANRIRSVRLVTSDWHMRRAALELARVAPNDLQIVRDAVPSQPSFETMLLEYHKLLARMALSVVGK</sequence>
<dbReference type="InterPro" id="IPR003848">
    <property type="entry name" value="DUF218"/>
</dbReference>
<keyword evidence="3" id="KW-1185">Reference proteome</keyword>
<protein>
    <submittedName>
        <fullName evidence="2">YdcF family protein</fullName>
    </submittedName>
</protein>
<dbReference type="PANTHER" id="PTHR30336">
    <property type="entry name" value="INNER MEMBRANE PROTEIN, PROBABLE PERMEASE"/>
    <property type="match status" value="1"/>
</dbReference>
<organism evidence="2 3">
    <name type="scientific">Novosphingobium aquae</name>
    <dbReference type="NCBI Taxonomy" id="3133435"/>
    <lineage>
        <taxon>Bacteria</taxon>
        <taxon>Pseudomonadati</taxon>
        <taxon>Pseudomonadota</taxon>
        <taxon>Alphaproteobacteria</taxon>
        <taxon>Sphingomonadales</taxon>
        <taxon>Sphingomonadaceae</taxon>
        <taxon>Novosphingobium</taxon>
    </lineage>
</organism>